<feature type="chain" id="PRO_5014194717" evidence="1">
    <location>
        <begin position="17"/>
        <end position="172"/>
    </location>
</feature>
<protein>
    <submittedName>
        <fullName evidence="2">Uncharacterized protein</fullName>
    </submittedName>
</protein>
<feature type="signal peptide" evidence="1">
    <location>
        <begin position="1"/>
        <end position="16"/>
    </location>
</feature>
<name>A0A2I0VRE6_9ASPA</name>
<keyword evidence="1" id="KW-0732">Signal</keyword>
<evidence type="ECO:0000313" key="2">
    <source>
        <dbReference type="EMBL" id="PKU65986.1"/>
    </source>
</evidence>
<dbReference type="AlphaFoldDB" id="A0A2I0VRE6"/>
<proteinExistence type="predicted"/>
<organism evidence="2 3">
    <name type="scientific">Dendrobium catenatum</name>
    <dbReference type="NCBI Taxonomy" id="906689"/>
    <lineage>
        <taxon>Eukaryota</taxon>
        <taxon>Viridiplantae</taxon>
        <taxon>Streptophyta</taxon>
        <taxon>Embryophyta</taxon>
        <taxon>Tracheophyta</taxon>
        <taxon>Spermatophyta</taxon>
        <taxon>Magnoliopsida</taxon>
        <taxon>Liliopsida</taxon>
        <taxon>Asparagales</taxon>
        <taxon>Orchidaceae</taxon>
        <taxon>Epidendroideae</taxon>
        <taxon>Malaxideae</taxon>
        <taxon>Dendrobiinae</taxon>
        <taxon>Dendrobium</taxon>
    </lineage>
</organism>
<evidence type="ECO:0000256" key="1">
    <source>
        <dbReference type="SAM" id="SignalP"/>
    </source>
</evidence>
<evidence type="ECO:0000313" key="3">
    <source>
        <dbReference type="Proteomes" id="UP000233837"/>
    </source>
</evidence>
<sequence length="172" mass="19785">MGFLFVSAFAVWEGEAAEPSGQAKWKLGKWANMNWPKRVKWEGGVVGSVRERSNFQMVNVSSSGTDYDMVWVKGLTFMETNYQISLFSPYNGEIIPCGVRMRELELQGNSRMCFASALCESTCFASHIKEERCSASYNCVNKNYMYSQLRCELPTRPYKFRLTLEEWPPKVH</sequence>
<reference evidence="2 3" key="1">
    <citation type="journal article" date="2016" name="Sci. Rep.">
        <title>The Dendrobium catenatum Lindl. genome sequence provides insights into polysaccharide synthase, floral development and adaptive evolution.</title>
        <authorList>
            <person name="Zhang G.Q."/>
            <person name="Xu Q."/>
            <person name="Bian C."/>
            <person name="Tsai W.C."/>
            <person name="Yeh C.M."/>
            <person name="Liu K.W."/>
            <person name="Yoshida K."/>
            <person name="Zhang L.S."/>
            <person name="Chang S.B."/>
            <person name="Chen F."/>
            <person name="Shi Y."/>
            <person name="Su Y.Y."/>
            <person name="Zhang Y.Q."/>
            <person name="Chen L.J."/>
            <person name="Yin Y."/>
            <person name="Lin M."/>
            <person name="Huang H."/>
            <person name="Deng H."/>
            <person name="Wang Z.W."/>
            <person name="Zhu S.L."/>
            <person name="Zhao X."/>
            <person name="Deng C."/>
            <person name="Niu S.C."/>
            <person name="Huang J."/>
            <person name="Wang M."/>
            <person name="Liu G.H."/>
            <person name="Yang H.J."/>
            <person name="Xiao X.J."/>
            <person name="Hsiao Y.Y."/>
            <person name="Wu W.L."/>
            <person name="Chen Y.Y."/>
            <person name="Mitsuda N."/>
            <person name="Ohme-Takagi M."/>
            <person name="Luo Y.B."/>
            <person name="Van de Peer Y."/>
            <person name="Liu Z.J."/>
        </authorList>
    </citation>
    <scope>NUCLEOTIDE SEQUENCE [LARGE SCALE GENOMIC DNA]</scope>
    <source>
        <tissue evidence="2">The whole plant</tissue>
    </source>
</reference>
<keyword evidence="3" id="KW-1185">Reference proteome</keyword>
<dbReference type="Proteomes" id="UP000233837">
    <property type="component" value="Unassembled WGS sequence"/>
</dbReference>
<reference evidence="2 3" key="2">
    <citation type="journal article" date="2017" name="Nature">
        <title>The Apostasia genome and the evolution of orchids.</title>
        <authorList>
            <person name="Zhang G.Q."/>
            <person name="Liu K.W."/>
            <person name="Li Z."/>
            <person name="Lohaus R."/>
            <person name="Hsiao Y.Y."/>
            <person name="Niu S.C."/>
            <person name="Wang J.Y."/>
            <person name="Lin Y.C."/>
            <person name="Xu Q."/>
            <person name="Chen L.J."/>
            <person name="Yoshida K."/>
            <person name="Fujiwara S."/>
            <person name="Wang Z.W."/>
            <person name="Zhang Y.Q."/>
            <person name="Mitsuda N."/>
            <person name="Wang M."/>
            <person name="Liu G.H."/>
            <person name="Pecoraro L."/>
            <person name="Huang H.X."/>
            <person name="Xiao X.J."/>
            <person name="Lin M."/>
            <person name="Wu X.Y."/>
            <person name="Wu W.L."/>
            <person name="Chen Y.Y."/>
            <person name="Chang S.B."/>
            <person name="Sakamoto S."/>
            <person name="Ohme-Takagi M."/>
            <person name="Yagi M."/>
            <person name="Zeng S.J."/>
            <person name="Shen C.Y."/>
            <person name="Yeh C.M."/>
            <person name="Luo Y.B."/>
            <person name="Tsai W.C."/>
            <person name="Van de Peer Y."/>
            <person name="Liu Z.J."/>
        </authorList>
    </citation>
    <scope>NUCLEOTIDE SEQUENCE [LARGE SCALE GENOMIC DNA]</scope>
    <source>
        <tissue evidence="2">The whole plant</tissue>
    </source>
</reference>
<gene>
    <name evidence="2" type="ORF">MA16_Dca009061</name>
</gene>
<dbReference type="EMBL" id="KZ503303">
    <property type="protein sequence ID" value="PKU65986.1"/>
    <property type="molecule type" value="Genomic_DNA"/>
</dbReference>
<accession>A0A2I0VRE6</accession>